<evidence type="ECO:0000256" key="7">
    <source>
        <dbReference type="SAM" id="Phobius"/>
    </source>
</evidence>
<name>A0A1E7FUW5_9STRA</name>
<evidence type="ECO:0000256" key="5">
    <source>
        <dbReference type="ARBA" id="ARBA00049274"/>
    </source>
</evidence>
<feature type="transmembrane region" description="Helical" evidence="7">
    <location>
        <begin position="24"/>
        <end position="45"/>
    </location>
</feature>
<evidence type="ECO:0000256" key="4">
    <source>
        <dbReference type="ARBA" id="ARBA00041448"/>
    </source>
</evidence>
<keyword evidence="2" id="KW-0547">Nucleotide-binding</keyword>
<keyword evidence="7" id="KW-1133">Transmembrane helix</keyword>
<sequence>MTGVLTNVDDRQRKRRWRRRRLRLTINIACTVVVAAVFVTMIALLDHNCRLRAFLHSNNNLKVSVGGNDKHNNHRFERYGTPTTPTTTSTSTSTSDNNNKAHDTTIIFSRIRCGMRLSQEANNNITAAEEACSIWEEVLSSSSIASSSSSSLISPDVLSLSKTLYASCLVRVGRDVDAVSIYDSCLDNDKDRQGLQQQQQQIIKWRLAKAQCLQRLLRYTAAAEEYAVAINDNVDSNDNDNDSKGKARMGAATCIMRSTGNVTRALDILLSTTNTTNSDTNTRSSASVLLLSYCLNYIESGKVDRAVDQLNHSLNPVTDNADYENDNTSSSMFLLYRWILAGLRRKKQNKDSKFGLFDTPRPVKHTYSQKESEEHFMELIRINTSPFDDPNLLRLDDKIELHNLLSNPIAGMSSSSSSYWPEGYVLPDQFSELEDILLQRQKEYDSNIESGHDMNSSLWISKSRSGYGSHGNRLLTNAELSEEIITNRCDNCDDQGMKTSINATTNNTEPYLLQHMIDPLLLLKGYKFSLRIYVIYFSTNEVYISSEGLVKLASLPLLLQNENNEEEEEEEAWRTLGSRHTISSLDASMHMTNSGRETSMQQHDLNYLWTELAERNNIDCRSSSDLWVDICNVAADTLLVRFPEFQDQELENNSLEQKKKQLWKDRREELGIPKILGLDFVVDDTNLKPWLVEVNRFPGLEPRDEMDSKIKYRVVGDAWMKALERLTLMEVYHAYFNNIFESLSNDGPGSSLQRLPTNHSRS</sequence>
<dbReference type="GO" id="GO:0005524">
    <property type="term" value="F:ATP binding"/>
    <property type="evidence" value="ECO:0007669"/>
    <property type="project" value="UniProtKB-KW"/>
</dbReference>
<dbReference type="PANTHER" id="PTHR12241">
    <property type="entry name" value="TUBULIN POLYGLUTAMYLASE"/>
    <property type="match status" value="1"/>
</dbReference>
<keyword evidence="9" id="KW-1185">Reference proteome</keyword>
<feature type="compositionally biased region" description="Low complexity" evidence="6">
    <location>
        <begin position="81"/>
        <end position="95"/>
    </location>
</feature>
<dbReference type="GO" id="GO:0036064">
    <property type="term" value="C:ciliary basal body"/>
    <property type="evidence" value="ECO:0007669"/>
    <property type="project" value="TreeGrafter"/>
</dbReference>
<dbReference type="InterPro" id="IPR004344">
    <property type="entry name" value="TTL/TTLL_fam"/>
</dbReference>
<evidence type="ECO:0000256" key="1">
    <source>
        <dbReference type="ARBA" id="ARBA00022598"/>
    </source>
</evidence>
<protein>
    <recommendedName>
        <fullName evidence="4">Tubulin--tyrosine ligase-like protein 5</fullName>
    </recommendedName>
</protein>
<dbReference type="InParanoid" id="A0A1E7FUW5"/>
<dbReference type="Pfam" id="PF03133">
    <property type="entry name" value="TTL"/>
    <property type="match status" value="1"/>
</dbReference>
<dbReference type="GO" id="GO:0015631">
    <property type="term" value="F:tubulin binding"/>
    <property type="evidence" value="ECO:0007669"/>
    <property type="project" value="TreeGrafter"/>
</dbReference>
<keyword evidence="7" id="KW-0812">Transmembrane</keyword>
<accession>A0A1E7FUW5</accession>
<dbReference type="KEGG" id="fcy:FRACYDRAFT_232099"/>
<dbReference type="OrthoDB" id="202825at2759"/>
<evidence type="ECO:0000256" key="2">
    <source>
        <dbReference type="ARBA" id="ARBA00022741"/>
    </source>
</evidence>
<organism evidence="8 9">
    <name type="scientific">Fragilariopsis cylindrus CCMP1102</name>
    <dbReference type="NCBI Taxonomy" id="635003"/>
    <lineage>
        <taxon>Eukaryota</taxon>
        <taxon>Sar</taxon>
        <taxon>Stramenopiles</taxon>
        <taxon>Ochrophyta</taxon>
        <taxon>Bacillariophyta</taxon>
        <taxon>Bacillariophyceae</taxon>
        <taxon>Bacillariophycidae</taxon>
        <taxon>Bacillariales</taxon>
        <taxon>Bacillariaceae</taxon>
        <taxon>Fragilariopsis</taxon>
    </lineage>
</organism>
<proteinExistence type="predicted"/>
<dbReference type="AlphaFoldDB" id="A0A1E7FUW5"/>
<evidence type="ECO:0000256" key="3">
    <source>
        <dbReference type="ARBA" id="ARBA00022840"/>
    </source>
</evidence>
<keyword evidence="3" id="KW-0067">ATP-binding</keyword>
<dbReference type="Gene3D" id="3.30.470.20">
    <property type="entry name" value="ATP-grasp fold, B domain"/>
    <property type="match status" value="1"/>
</dbReference>
<dbReference type="Proteomes" id="UP000095751">
    <property type="component" value="Unassembled WGS sequence"/>
</dbReference>
<comment type="catalytic activity">
    <reaction evidence="5">
        <text>L-glutamyl-[protein] + L-glutamate + ATP = gamma-L-glutamyl-L-glutamyl-[protein] + ADP + phosphate + H(+)</text>
        <dbReference type="Rhea" id="RHEA:60144"/>
        <dbReference type="Rhea" id="RHEA-COMP:10208"/>
        <dbReference type="Rhea" id="RHEA-COMP:15517"/>
        <dbReference type="ChEBI" id="CHEBI:15378"/>
        <dbReference type="ChEBI" id="CHEBI:29973"/>
        <dbReference type="ChEBI" id="CHEBI:29985"/>
        <dbReference type="ChEBI" id="CHEBI:30616"/>
        <dbReference type="ChEBI" id="CHEBI:43474"/>
        <dbReference type="ChEBI" id="CHEBI:143622"/>
        <dbReference type="ChEBI" id="CHEBI:456216"/>
    </reaction>
    <physiologicalReaction direction="left-to-right" evidence="5">
        <dbReference type="Rhea" id="RHEA:60145"/>
    </physiologicalReaction>
</comment>
<dbReference type="PANTHER" id="PTHR12241:SF145">
    <property type="entry name" value="TUBULIN POLYGLUTAMYLASE TTLL5"/>
    <property type="match status" value="1"/>
</dbReference>
<evidence type="ECO:0000313" key="9">
    <source>
        <dbReference type="Proteomes" id="UP000095751"/>
    </source>
</evidence>
<dbReference type="EMBL" id="KV784353">
    <property type="protein sequence ID" value="OEU21951.1"/>
    <property type="molecule type" value="Genomic_DNA"/>
</dbReference>
<dbReference type="GO" id="GO:0070740">
    <property type="term" value="F:tubulin-glutamic acid ligase activity"/>
    <property type="evidence" value="ECO:0007669"/>
    <property type="project" value="TreeGrafter"/>
</dbReference>
<reference evidence="8 9" key="1">
    <citation type="submission" date="2016-09" db="EMBL/GenBank/DDBJ databases">
        <title>Extensive genetic diversity and differential bi-allelic expression allows diatom success in the polar Southern Ocean.</title>
        <authorList>
            <consortium name="DOE Joint Genome Institute"/>
            <person name="Mock T."/>
            <person name="Otillar R.P."/>
            <person name="Strauss J."/>
            <person name="Dupont C."/>
            <person name="Frickenhaus S."/>
            <person name="Maumus F."/>
            <person name="Mcmullan M."/>
            <person name="Sanges R."/>
            <person name="Schmutz J."/>
            <person name="Toseland A."/>
            <person name="Valas R."/>
            <person name="Veluchamy A."/>
            <person name="Ward B.J."/>
            <person name="Allen A."/>
            <person name="Barry K."/>
            <person name="Falciatore A."/>
            <person name="Ferrante M."/>
            <person name="Fortunato A.E."/>
            <person name="Gloeckner G."/>
            <person name="Gruber A."/>
            <person name="Hipkin R."/>
            <person name="Janech M."/>
            <person name="Kroth P."/>
            <person name="Leese F."/>
            <person name="Lindquist E."/>
            <person name="Lyon B.R."/>
            <person name="Martin J."/>
            <person name="Mayer C."/>
            <person name="Parker M."/>
            <person name="Quesneville H."/>
            <person name="Raymond J."/>
            <person name="Uhlig C."/>
            <person name="Valentin K.U."/>
            <person name="Worden A.Z."/>
            <person name="Armbrust E.V."/>
            <person name="Bowler C."/>
            <person name="Green B."/>
            <person name="Moulton V."/>
            <person name="Van Oosterhout C."/>
            <person name="Grigoriev I."/>
        </authorList>
    </citation>
    <scope>NUCLEOTIDE SEQUENCE [LARGE SCALE GENOMIC DNA]</scope>
    <source>
        <strain evidence="8 9">CCMP1102</strain>
    </source>
</reference>
<keyword evidence="7" id="KW-0472">Membrane</keyword>
<dbReference type="GO" id="GO:0000226">
    <property type="term" value="P:microtubule cytoskeleton organization"/>
    <property type="evidence" value="ECO:0007669"/>
    <property type="project" value="TreeGrafter"/>
</dbReference>
<keyword evidence="1" id="KW-0436">Ligase</keyword>
<gene>
    <name evidence="8" type="ORF">FRACYDRAFT_232099</name>
</gene>
<evidence type="ECO:0000313" key="8">
    <source>
        <dbReference type="EMBL" id="OEU21951.1"/>
    </source>
</evidence>
<feature type="region of interest" description="Disordered" evidence="6">
    <location>
        <begin position="66"/>
        <end position="99"/>
    </location>
</feature>
<dbReference type="PROSITE" id="PS51221">
    <property type="entry name" value="TTL"/>
    <property type="match status" value="1"/>
</dbReference>
<evidence type="ECO:0000256" key="6">
    <source>
        <dbReference type="SAM" id="MobiDB-lite"/>
    </source>
</evidence>
<feature type="compositionally biased region" description="Basic and acidic residues" evidence="6">
    <location>
        <begin position="68"/>
        <end position="78"/>
    </location>
</feature>